<feature type="transmembrane region" description="Helical" evidence="6">
    <location>
        <begin position="290"/>
        <end position="306"/>
    </location>
</feature>
<feature type="transmembrane region" description="Helical" evidence="6">
    <location>
        <begin position="169"/>
        <end position="187"/>
    </location>
</feature>
<feature type="transmembrane region" description="Helical" evidence="6">
    <location>
        <begin position="234"/>
        <end position="255"/>
    </location>
</feature>
<evidence type="ECO:0000256" key="5">
    <source>
        <dbReference type="ARBA" id="ARBA00023136"/>
    </source>
</evidence>
<keyword evidence="4 6" id="KW-1133">Transmembrane helix</keyword>
<keyword evidence="3 6" id="KW-0812">Transmembrane</keyword>
<dbReference type="InterPro" id="IPR037185">
    <property type="entry name" value="EmrE-like"/>
</dbReference>
<evidence type="ECO:0000256" key="3">
    <source>
        <dbReference type="ARBA" id="ARBA00022692"/>
    </source>
</evidence>
<feature type="transmembrane region" description="Helical" evidence="6">
    <location>
        <begin position="54"/>
        <end position="75"/>
    </location>
</feature>
<evidence type="ECO:0000256" key="1">
    <source>
        <dbReference type="ARBA" id="ARBA00004651"/>
    </source>
</evidence>
<dbReference type="InterPro" id="IPR000620">
    <property type="entry name" value="EamA_dom"/>
</dbReference>
<dbReference type="Proteomes" id="UP001218579">
    <property type="component" value="Unassembled WGS sequence"/>
</dbReference>
<gene>
    <name evidence="8" type="ORF">PQU98_16335</name>
</gene>
<dbReference type="PANTHER" id="PTHR42920:SF5">
    <property type="entry name" value="EAMA DOMAIN-CONTAINING PROTEIN"/>
    <property type="match status" value="1"/>
</dbReference>
<keyword evidence="5 6" id="KW-0472">Membrane</keyword>
<dbReference type="EMBL" id="JAQQKV010000004">
    <property type="protein sequence ID" value="MDC7677713.1"/>
    <property type="molecule type" value="Genomic_DNA"/>
</dbReference>
<feature type="transmembrane region" description="Helical" evidence="6">
    <location>
        <begin position="87"/>
        <end position="105"/>
    </location>
</feature>
<evidence type="ECO:0000256" key="4">
    <source>
        <dbReference type="ARBA" id="ARBA00022989"/>
    </source>
</evidence>
<reference evidence="8 9" key="1">
    <citation type="submission" date="2023-01" db="EMBL/GenBank/DDBJ databases">
        <title>Novel species of the genus Asticcacaulis isolated from rivers.</title>
        <authorList>
            <person name="Lu H."/>
        </authorList>
    </citation>
    <scope>NUCLEOTIDE SEQUENCE [LARGE SCALE GENOMIC DNA]</scope>
    <source>
        <strain evidence="8 9">LKC15W</strain>
    </source>
</reference>
<comment type="subcellular location">
    <subcellularLocation>
        <location evidence="1">Cell membrane</location>
        <topology evidence="1">Multi-pass membrane protein</topology>
    </subcellularLocation>
</comment>
<evidence type="ECO:0000313" key="8">
    <source>
        <dbReference type="EMBL" id="MDC7677713.1"/>
    </source>
</evidence>
<feature type="domain" description="EamA" evidence="7">
    <location>
        <begin position="173"/>
        <end position="305"/>
    </location>
</feature>
<feature type="transmembrane region" description="Helical" evidence="6">
    <location>
        <begin position="144"/>
        <end position="163"/>
    </location>
</feature>
<organism evidence="8 9">
    <name type="scientific">Asticcacaulis machinosus</name>
    <dbReference type="NCBI Taxonomy" id="2984211"/>
    <lineage>
        <taxon>Bacteria</taxon>
        <taxon>Pseudomonadati</taxon>
        <taxon>Pseudomonadota</taxon>
        <taxon>Alphaproteobacteria</taxon>
        <taxon>Caulobacterales</taxon>
        <taxon>Caulobacteraceae</taxon>
        <taxon>Asticcacaulis</taxon>
    </lineage>
</organism>
<proteinExistence type="predicted"/>
<protein>
    <submittedName>
        <fullName evidence="8">DMT family transporter</fullName>
    </submittedName>
</protein>
<keyword evidence="9" id="KW-1185">Reference proteome</keyword>
<feature type="transmembrane region" description="Helical" evidence="6">
    <location>
        <begin position="262"/>
        <end position="284"/>
    </location>
</feature>
<keyword evidence="2" id="KW-1003">Cell membrane</keyword>
<comment type="caution">
    <text evidence="8">The sequence shown here is derived from an EMBL/GenBank/DDBJ whole genome shotgun (WGS) entry which is preliminary data.</text>
</comment>
<evidence type="ECO:0000256" key="2">
    <source>
        <dbReference type="ARBA" id="ARBA00022475"/>
    </source>
</evidence>
<sequence length="312" mass="31458">MNSGAKAAGLWPYGAARGLTTGKSVLMGIAAMMVVIAVWTGFSLSARGLGHLNLTAGDAALIRFGLPALLFAPFIATRWAQIRRVGFKTALAVFAGGGLPFYLVAVKGANLTSAAISAALIPGGSVLIISLVQAAGKRGPALRHALCGLGLILSGLLAILIASHGTGPLSVPGTALVFSAGALWALFTLSVRHSGLDPIAVSLVQCLSSLAALAPLIGLGYVPIHIRMDSLVSAWPFILAHGIGTGLLAGLAYAFAIRRIGALRASAIGSLSPAVTAICAGLFLGEPLTPLLLTGAAVITIGVIWLQKPIAA</sequence>
<dbReference type="RefSeq" id="WP_272746031.1">
    <property type="nucleotide sequence ID" value="NZ_JAQQKV010000004.1"/>
</dbReference>
<name>A0ABT5HNA7_9CAUL</name>
<feature type="transmembrane region" description="Helical" evidence="6">
    <location>
        <begin position="25"/>
        <end position="42"/>
    </location>
</feature>
<accession>A0ABT5HNA7</accession>
<dbReference type="Pfam" id="PF00892">
    <property type="entry name" value="EamA"/>
    <property type="match status" value="1"/>
</dbReference>
<dbReference type="Gene3D" id="1.10.3730.20">
    <property type="match status" value="1"/>
</dbReference>
<evidence type="ECO:0000256" key="6">
    <source>
        <dbReference type="SAM" id="Phobius"/>
    </source>
</evidence>
<dbReference type="InterPro" id="IPR051258">
    <property type="entry name" value="Diverse_Substrate_Transporter"/>
</dbReference>
<dbReference type="PANTHER" id="PTHR42920">
    <property type="entry name" value="OS03G0707200 PROTEIN-RELATED"/>
    <property type="match status" value="1"/>
</dbReference>
<evidence type="ECO:0000259" key="7">
    <source>
        <dbReference type="Pfam" id="PF00892"/>
    </source>
</evidence>
<feature type="transmembrane region" description="Helical" evidence="6">
    <location>
        <begin position="111"/>
        <end position="132"/>
    </location>
</feature>
<dbReference type="SUPFAM" id="SSF103481">
    <property type="entry name" value="Multidrug resistance efflux transporter EmrE"/>
    <property type="match status" value="1"/>
</dbReference>
<feature type="transmembrane region" description="Helical" evidence="6">
    <location>
        <begin position="199"/>
        <end position="222"/>
    </location>
</feature>
<evidence type="ECO:0000313" key="9">
    <source>
        <dbReference type="Proteomes" id="UP001218579"/>
    </source>
</evidence>